<accession>A0ACC0N0Z0</accession>
<gene>
    <name evidence="1" type="ORF">RHMOL_Rhmol07G0126500</name>
</gene>
<proteinExistence type="predicted"/>
<dbReference type="Proteomes" id="UP001062846">
    <property type="component" value="Chromosome 7"/>
</dbReference>
<keyword evidence="2" id="KW-1185">Reference proteome</keyword>
<protein>
    <submittedName>
        <fullName evidence="1">Uncharacterized protein</fullName>
    </submittedName>
</protein>
<dbReference type="EMBL" id="CM046394">
    <property type="protein sequence ID" value="KAI8546544.1"/>
    <property type="molecule type" value="Genomic_DNA"/>
</dbReference>
<comment type="caution">
    <text evidence="1">The sequence shown here is derived from an EMBL/GenBank/DDBJ whole genome shotgun (WGS) entry which is preliminary data.</text>
</comment>
<evidence type="ECO:0000313" key="1">
    <source>
        <dbReference type="EMBL" id="KAI8546544.1"/>
    </source>
</evidence>
<reference evidence="1" key="1">
    <citation type="submission" date="2022-02" db="EMBL/GenBank/DDBJ databases">
        <title>Plant Genome Project.</title>
        <authorList>
            <person name="Zhang R.-G."/>
        </authorList>
    </citation>
    <scope>NUCLEOTIDE SEQUENCE</scope>
    <source>
        <strain evidence="1">AT1</strain>
    </source>
</reference>
<evidence type="ECO:0000313" key="2">
    <source>
        <dbReference type="Proteomes" id="UP001062846"/>
    </source>
</evidence>
<name>A0ACC0N0Z0_RHOML</name>
<organism evidence="1 2">
    <name type="scientific">Rhododendron molle</name>
    <name type="common">Chinese azalea</name>
    <name type="synonym">Azalea mollis</name>
    <dbReference type="NCBI Taxonomy" id="49168"/>
    <lineage>
        <taxon>Eukaryota</taxon>
        <taxon>Viridiplantae</taxon>
        <taxon>Streptophyta</taxon>
        <taxon>Embryophyta</taxon>
        <taxon>Tracheophyta</taxon>
        <taxon>Spermatophyta</taxon>
        <taxon>Magnoliopsida</taxon>
        <taxon>eudicotyledons</taxon>
        <taxon>Gunneridae</taxon>
        <taxon>Pentapetalae</taxon>
        <taxon>asterids</taxon>
        <taxon>Ericales</taxon>
        <taxon>Ericaceae</taxon>
        <taxon>Ericoideae</taxon>
        <taxon>Rhodoreae</taxon>
        <taxon>Rhododendron</taxon>
    </lineage>
</organism>
<sequence>MDRGNVLCSFVLHSLRRALAGIARIGSTIGDVHRVELVEFFMCTKNQLYQISLSAHEELDELYAVNISDRWTDAGKASSEAVQHAVQHKAAQHTPPVPYPVP</sequence>